<dbReference type="EMBL" id="BAABLM010000009">
    <property type="protein sequence ID" value="GAA4682943.1"/>
    <property type="molecule type" value="Genomic_DNA"/>
</dbReference>
<keyword evidence="7" id="KW-1185">Reference proteome</keyword>
<evidence type="ECO:0000313" key="7">
    <source>
        <dbReference type="Proteomes" id="UP001501295"/>
    </source>
</evidence>
<dbReference type="PANTHER" id="PTHR30055">
    <property type="entry name" value="HTH-TYPE TRANSCRIPTIONAL REGULATOR RUTR"/>
    <property type="match status" value="1"/>
</dbReference>
<keyword evidence="2 4" id="KW-0238">DNA-binding</keyword>
<proteinExistence type="predicted"/>
<dbReference type="InterPro" id="IPR036271">
    <property type="entry name" value="Tet_transcr_reg_TetR-rel_C_sf"/>
</dbReference>
<keyword evidence="3" id="KW-0804">Transcription</keyword>
<dbReference type="Proteomes" id="UP001501295">
    <property type="component" value="Unassembled WGS sequence"/>
</dbReference>
<evidence type="ECO:0000256" key="1">
    <source>
        <dbReference type="ARBA" id="ARBA00023015"/>
    </source>
</evidence>
<dbReference type="SUPFAM" id="SSF48498">
    <property type="entry name" value="Tetracyclin repressor-like, C-terminal domain"/>
    <property type="match status" value="1"/>
</dbReference>
<dbReference type="PROSITE" id="PS50977">
    <property type="entry name" value="HTH_TETR_2"/>
    <property type="match status" value="1"/>
</dbReference>
<reference evidence="7" key="1">
    <citation type="journal article" date="2019" name="Int. J. Syst. Evol. Microbiol.">
        <title>The Global Catalogue of Microorganisms (GCM) 10K type strain sequencing project: providing services to taxonomists for standard genome sequencing and annotation.</title>
        <authorList>
            <consortium name="The Broad Institute Genomics Platform"/>
            <consortium name="The Broad Institute Genome Sequencing Center for Infectious Disease"/>
            <person name="Wu L."/>
            <person name="Ma J."/>
        </authorList>
    </citation>
    <scope>NUCLEOTIDE SEQUENCE [LARGE SCALE GENOMIC DNA]</scope>
    <source>
        <strain evidence="7">JCM 18956</strain>
    </source>
</reference>
<accession>A0ABP8W9L3</accession>
<gene>
    <name evidence="6" type="ORF">GCM10025780_30700</name>
</gene>
<dbReference type="InterPro" id="IPR001647">
    <property type="entry name" value="HTH_TetR"/>
</dbReference>
<dbReference type="Gene3D" id="1.10.357.10">
    <property type="entry name" value="Tetracycline Repressor, domain 2"/>
    <property type="match status" value="1"/>
</dbReference>
<keyword evidence="1" id="KW-0805">Transcription regulation</keyword>
<protein>
    <recommendedName>
        <fullName evidence="5">HTH tetR-type domain-containing protein</fullName>
    </recommendedName>
</protein>
<organism evidence="6 7">
    <name type="scientific">Frondihabitans cladoniiphilus</name>
    <dbReference type="NCBI Taxonomy" id="715785"/>
    <lineage>
        <taxon>Bacteria</taxon>
        <taxon>Bacillati</taxon>
        <taxon>Actinomycetota</taxon>
        <taxon>Actinomycetes</taxon>
        <taxon>Micrococcales</taxon>
        <taxon>Microbacteriaceae</taxon>
        <taxon>Frondihabitans</taxon>
    </lineage>
</organism>
<evidence type="ECO:0000256" key="2">
    <source>
        <dbReference type="ARBA" id="ARBA00023125"/>
    </source>
</evidence>
<dbReference type="InterPro" id="IPR009057">
    <property type="entry name" value="Homeodomain-like_sf"/>
</dbReference>
<evidence type="ECO:0000259" key="5">
    <source>
        <dbReference type="PROSITE" id="PS50977"/>
    </source>
</evidence>
<dbReference type="InterPro" id="IPR050109">
    <property type="entry name" value="HTH-type_TetR-like_transc_reg"/>
</dbReference>
<feature type="domain" description="HTH tetR-type" evidence="5">
    <location>
        <begin position="10"/>
        <end position="70"/>
    </location>
</feature>
<feature type="DNA-binding region" description="H-T-H motif" evidence="4">
    <location>
        <begin position="33"/>
        <end position="52"/>
    </location>
</feature>
<evidence type="ECO:0000256" key="3">
    <source>
        <dbReference type="ARBA" id="ARBA00023163"/>
    </source>
</evidence>
<evidence type="ECO:0000313" key="6">
    <source>
        <dbReference type="EMBL" id="GAA4682943.1"/>
    </source>
</evidence>
<dbReference type="PANTHER" id="PTHR30055:SF234">
    <property type="entry name" value="HTH-TYPE TRANSCRIPTIONAL REGULATOR BETI"/>
    <property type="match status" value="1"/>
</dbReference>
<comment type="caution">
    <text evidence="6">The sequence shown here is derived from an EMBL/GenBank/DDBJ whole genome shotgun (WGS) entry which is preliminary data.</text>
</comment>
<sequence>MPRDLGQHAGLTRESVLDAARIIASEQGLGNLTMRSLAKRLEVAPNALYGWVASKTALLDALVDDALKDVGVSPLSTTDDSDQRGRLTKLLLDTFDAIMERPELATLFLDRAASPGPNATRIRVKVRQLLIDNGVAAAGTDAAVPILLVHVIGFAAFVLQTHGAKLLDEPHLGPARNLVATSISWLLNGVTKTPATA</sequence>
<dbReference type="Pfam" id="PF00440">
    <property type="entry name" value="TetR_N"/>
    <property type="match status" value="1"/>
</dbReference>
<name>A0ABP8W9L3_9MICO</name>
<dbReference type="SUPFAM" id="SSF46689">
    <property type="entry name" value="Homeodomain-like"/>
    <property type="match status" value="1"/>
</dbReference>
<dbReference type="RefSeq" id="WP_345376805.1">
    <property type="nucleotide sequence ID" value="NZ_BAABLM010000009.1"/>
</dbReference>
<evidence type="ECO:0000256" key="4">
    <source>
        <dbReference type="PROSITE-ProRule" id="PRU00335"/>
    </source>
</evidence>